<evidence type="ECO:0000256" key="10">
    <source>
        <dbReference type="SAM" id="MobiDB-lite"/>
    </source>
</evidence>
<comment type="subcellular location">
    <subcellularLocation>
        <location evidence="2 9">Nucleus</location>
    </subcellularLocation>
</comment>
<dbReference type="EMBL" id="JAVHJL010000006">
    <property type="protein sequence ID" value="KAK6501669.1"/>
    <property type="molecule type" value="Genomic_DNA"/>
</dbReference>
<evidence type="ECO:0000256" key="4">
    <source>
        <dbReference type="ARBA" id="ARBA00014745"/>
    </source>
</evidence>
<evidence type="ECO:0000256" key="7">
    <source>
        <dbReference type="ARBA" id="ARBA00023187"/>
    </source>
</evidence>
<dbReference type="PANTHER" id="PTHR13264">
    <property type="entry name" value="GCIP-INTERACTING PROTEIN P29"/>
    <property type="match status" value="1"/>
</dbReference>
<comment type="subunit">
    <text evidence="9">May be part of a spliceosome complex.</text>
</comment>
<dbReference type="GO" id="GO:0000974">
    <property type="term" value="C:Prp19 complex"/>
    <property type="evidence" value="ECO:0007669"/>
    <property type="project" value="TreeGrafter"/>
</dbReference>
<evidence type="ECO:0000256" key="5">
    <source>
        <dbReference type="ARBA" id="ARBA00022664"/>
    </source>
</evidence>
<dbReference type="GO" id="GO:0000398">
    <property type="term" value="P:mRNA splicing, via spliceosome"/>
    <property type="evidence" value="ECO:0007669"/>
    <property type="project" value="UniProtKB-UniRule"/>
</dbReference>
<reference evidence="11 12" key="1">
    <citation type="submission" date="2023-08" db="EMBL/GenBank/DDBJ databases">
        <authorList>
            <person name="Palmer J.M."/>
        </authorList>
    </citation>
    <scope>NUCLEOTIDE SEQUENCE [LARGE SCALE GENOMIC DNA]</scope>
    <source>
        <strain evidence="11 12">TWF481</strain>
    </source>
</reference>
<keyword evidence="8 9" id="KW-0539">Nucleus</keyword>
<comment type="function">
    <text evidence="1 9">Involved in pre-mRNA splicing.</text>
</comment>
<name>A0AAV9W591_9PEZI</name>
<feature type="compositionally biased region" description="Basic and acidic residues" evidence="10">
    <location>
        <begin position="63"/>
        <end position="74"/>
    </location>
</feature>
<keyword evidence="12" id="KW-1185">Reference proteome</keyword>
<keyword evidence="6 9" id="KW-0747">Spliceosome</keyword>
<accession>A0AAV9W591</accession>
<sequence length="275" mass="31941">MAGSDATSPKPENKNDRETSPVGDKGSSSPQSEEEQQSKPDPAQDRMARFKALQARAKSSVDTNRKEVYAERKRQAMDPREIAVLQRRKADAEEKLEKAEIAEEGGDFERKRAWDWTVEESEKWDKRLEKKKKHREDAAFQDFRQNAQKVYKRQLRNVEPDLEGYQKERAKVAKDGQVYETEDGELIAIDESGEFYADGTSLAFVNNKPSRDAVERLVTDLKKADEVRKKRQKKGDDDDITYINDKNKQFNQKLARYYNKYTSEIRDSFERGTMI</sequence>
<dbReference type="AlphaFoldDB" id="A0AAV9W591"/>
<protein>
    <recommendedName>
        <fullName evidence="4 9">Pre-mRNA-splicing factor SYF2</fullName>
    </recommendedName>
</protein>
<evidence type="ECO:0000256" key="2">
    <source>
        <dbReference type="ARBA" id="ARBA00004123"/>
    </source>
</evidence>
<proteinExistence type="inferred from homology"/>
<keyword evidence="5 9" id="KW-0507">mRNA processing</keyword>
<dbReference type="InterPro" id="IPR013260">
    <property type="entry name" value="mRNA_splic_SYF2"/>
</dbReference>
<organism evidence="11 12">
    <name type="scientific">Arthrobotrys musiformis</name>
    <dbReference type="NCBI Taxonomy" id="47236"/>
    <lineage>
        <taxon>Eukaryota</taxon>
        <taxon>Fungi</taxon>
        <taxon>Dikarya</taxon>
        <taxon>Ascomycota</taxon>
        <taxon>Pezizomycotina</taxon>
        <taxon>Orbiliomycetes</taxon>
        <taxon>Orbiliales</taxon>
        <taxon>Orbiliaceae</taxon>
        <taxon>Arthrobotrys</taxon>
    </lineage>
</organism>
<feature type="compositionally biased region" description="Basic and acidic residues" evidence="10">
    <location>
        <begin position="36"/>
        <end position="48"/>
    </location>
</feature>
<evidence type="ECO:0000256" key="9">
    <source>
        <dbReference type="RuleBase" id="RU367148"/>
    </source>
</evidence>
<gene>
    <name evidence="11" type="ORF">TWF481_009498</name>
</gene>
<dbReference type="PANTHER" id="PTHR13264:SF5">
    <property type="entry name" value="PRE-MRNA-SPLICING FACTOR SYF2"/>
    <property type="match status" value="1"/>
</dbReference>
<keyword evidence="7 9" id="KW-0508">mRNA splicing</keyword>
<comment type="caution">
    <text evidence="11">The sequence shown here is derived from an EMBL/GenBank/DDBJ whole genome shotgun (WGS) entry which is preliminary data.</text>
</comment>
<evidence type="ECO:0000313" key="11">
    <source>
        <dbReference type="EMBL" id="KAK6501669.1"/>
    </source>
</evidence>
<evidence type="ECO:0000256" key="6">
    <source>
        <dbReference type="ARBA" id="ARBA00022728"/>
    </source>
</evidence>
<comment type="similarity">
    <text evidence="3 9">Belongs to the SYF2 family.</text>
</comment>
<evidence type="ECO:0000256" key="8">
    <source>
        <dbReference type="ARBA" id="ARBA00023242"/>
    </source>
</evidence>
<dbReference type="Pfam" id="PF08231">
    <property type="entry name" value="SYF2"/>
    <property type="match status" value="1"/>
</dbReference>
<dbReference type="Proteomes" id="UP001370758">
    <property type="component" value="Unassembled WGS sequence"/>
</dbReference>
<dbReference type="GO" id="GO:0071013">
    <property type="term" value="C:catalytic step 2 spliceosome"/>
    <property type="evidence" value="ECO:0007669"/>
    <property type="project" value="TreeGrafter"/>
</dbReference>
<dbReference type="GO" id="GO:0071014">
    <property type="term" value="C:post-mRNA release spliceosomal complex"/>
    <property type="evidence" value="ECO:0007669"/>
    <property type="project" value="TreeGrafter"/>
</dbReference>
<evidence type="ECO:0000313" key="12">
    <source>
        <dbReference type="Proteomes" id="UP001370758"/>
    </source>
</evidence>
<evidence type="ECO:0000256" key="3">
    <source>
        <dbReference type="ARBA" id="ARBA00010028"/>
    </source>
</evidence>
<feature type="region of interest" description="Disordered" evidence="10">
    <location>
        <begin position="1"/>
        <end position="74"/>
    </location>
</feature>
<evidence type="ECO:0000256" key="1">
    <source>
        <dbReference type="ARBA" id="ARBA00003777"/>
    </source>
</evidence>